<comment type="caution">
    <text evidence="1">The sequence shown here is derived from an EMBL/GenBank/DDBJ whole genome shotgun (WGS) entry which is preliminary data.</text>
</comment>
<gene>
    <name evidence="1" type="primary">g1692</name>
    <name evidence="1" type="ORF">NpPPO83_00001692</name>
</gene>
<dbReference type="EMBL" id="BSXG01000017">
    <property type="protein sequence ID" value="GME25056.1"/>
    <property type="molecule type" value="Genomic_DNA"/>
</dbReference>
<sequence length="387" mass="41477">MIRVAAVPQCRSAARGGNTKPKMAQAKQIETSLLTEHFRYTPITLIDQIINMINELINRAVDAVEAGLLETPPSRLGFAAKAAAEHTIPDTDGEGNPLFPEARKEIEEGVHQLETLLEATVDKNFDKLEIYLLRNVLTVPEDLVPWVRLAHYQDLQLPNTSNSSSSPQPTPESVQALRRKVNETSKLHTALLAEKARNEALLTQLRGLLSGNTGTKIEPVSSPQATRHSAVSADGSVAAAGSQEPSLSFLASTPAAQNLGISLPTDGSAAGKQTPLKTNTTFALGQLPHLRKLLEGLRPKIAALSVPGGAGPGTEFAQSRRDYVETQTRRLLESRGVDVRSGEGGAESLGRRIQPEEVRGMEAVAGLVGAGAEKMREEAGDEDTMEE</sequence>
<reference evidence="1" key="1">
    <citation type="submission" date="2024-09" db="EMBL/GenBank/DDBJ databases">
        <title>Draft Genome Sequences of Neofusicoccum parvum.</title>
        <authorList>
            <person name="Ashida A."/>
            <person name="Camagna M."/>
            <person name="Tanaka A."/>
            <person name="Takemoto D."/>
        </authorList>
    </citation>
    <scope>NUCLEOTIDE SEQUENCE</scope>
    <source>
        <strain evidence="1">PPO83</strain>
    </source>
</reference>
<accession>A0ACB5RX37</accession>
<proteinExistence type="predicted"/>
<name>A0ACB5RX37_9PEZI</name>
<keyword evidence="2" id="KW-1185">Reference proteome</keyword>
<protein>
    <submittedName>
        <fullName evidence="1">Uncharacterized protein</fullName>
    </submittedName>
</protein>
<organism evidence="1 2">
    <name type="scientific">Neofusicoccum parvum</name>
    <dbReference type="NCBI Taxonomy" id="310453"/>
    <lineage>
        <taxon>Eukaryota</taxon>
        <taxon>Fungi</taxon>
        <taxon>Dikarya</taxon>
        <taxon>Ascomycota</taxon>
        <taxon>Pezizomycotina</taxon>
        <taxon>Dothideomycetes</taxon>
        <taxon>Dothideomycetes incertae sedis</taxon>
        <taxon>Botryosphaeriales</taxon>
        <taxon>Botryosphaeriaceae</taxon>
        <taxon>Neofusicoccum</taxon>
    </lineage>
</organism>
<dbReference type="Proteomes" id="UP001165186">
    <property type="component" value="Unassembled WGS sequence"/>
</dbReference>
<evidence type="ECO:0000313" key="1">
    <source>
        <dbReference type="EMBL" id="GME25056.1"/>
    </source>
</evidence>
<evidence type="ECO:0000313" key="2">
    <source>
        <dbReference type="Proteomes" id="UP001165186"/>
    </source>
</evidence>